<protein>
    <submittedName>
        <fullName evidence="1">Uncharacterized protein</fullName>
    </submittedName>
</protein>
<keyword evidence="2" id="KW-1185">Reference proteome</keyword>
<evidence type="ECO:0000313" key="1">
    <source>
        <dbReference type="EMBL" id="KAJ1124513.1"/>
    </source>
</evidence>
<dbReference type="Proteomes" id="UP001066276">
    <property type="component" value="Chromosome 7"/>
</dbReference>
<sequence length="111" mass="12543">MHLSLQFRVSLPVTAFRPTTLSLADGSFHPAPRLDRLDLAISVIRTLSFEYSAALAYCCEREETSQLCAMRKVDSPFLTLLDRVLVNQGNEALDYSVANREKPYFILGRYA</sequence>
<comment type="caution">
    <text evidence="1">The sequence shown here is derived from an EMBL/GenBank/DDBJ whole genome shotgun (WGS) entry which is preliminary data.</text>
</comment>
<proteinExistence type="predicted"/>
<reference evidence="1" key="1">
    <citation type="journal article" date="2022" name="bioRxiv">
        <title>Sequencing and chromosome-scale assembly of the giantPleurodeles waltlgenome.</title>
        <authorList>
            <person name="Brown T."/>
            <person name="Elewa A."/>
            <person name="Iarovenko S."/>
            <person name="Subramanian E."/>
            <person name="Araus A.J."/>
            <person name="Petzold A."/>
            <person name="Susuki M."/>
            <person name="Suzuki K.-i.T."/>
            <person name="Hayashi T."/>
            <person name="Toyoda A."/>
            <person name="Oliveira C."/>
            <person name="Osipova E."/>
            <person name="Leigh N.D."/>
            <person name="Simon A."/>
            <person name="Yun M.H."/>
        </authorList>
    </citation>
    <scope>NUCLEOTIDE SEQUENCE</scope>
    <source>
        <strain evidence="1">20211129_DDA</strain>
        <tissue evidence="1">Liver</tissue>
    </source>
</reference>
<organism evidence="1 2">
    <name type="scientific">Pleurodeles waltl</name>
    <name type="common">Iberian ribbed newt</name>
    <dbReference type="NCBI Taxonomy" id="8319"/>
    <lineage>
        <taxon>Eukaryota</taxon>
        <taxon>Metazoa</taxon>
        <taxon>Chordata</taxon>
        <taxon>Craniata</taxon>
        <taxon>Vertebrata</taxon>
        <taxon>Euteleostomi</taxon>
        <taxon>Amphibia</taxon>
        <taxon>Batrachia</taxon>
        <taxon>Caudata</taxon>
        <taxon>Salamandroidea</taxon>
        <taxon>Salamandridae</taxon>
        <taxon>Pleurodelinae</taxon>
        <taxon>Pleurodeles</taxon>
    </lineage>
</organism>
<dbReference type="AlphaFoldDB" id="A0AAV7PFK0"/>
<name>A0AAV7PFK0_PLEWA</name>
<dbReference type="EMBL" id="JANPWB010000011">
    <property type="protein sequence ID" value="KAJ1124513.1"/>
    <property type="molecule type" value="Genomic_DNA"/>
</dbReference>
<evidence type="ECO:0000313" key="2">
    <source>
        <dbReference type="Proteomes" id="UP001066276"/>
    </source>
</evidence>
<accession>A0AAV7PFK0</accession>
<gene>
    <name evidence="1" type="ORF">NDU88_002964</name>
</gene>